<dbReference type="AlphaFoldDB" id="A0A1H3XR25"/>
<organism evidence="1 2">
    <name type="scientific">Lonsdalea quercina</name>
    <dbReference type="NCBI Taxonomy" id="71657"/>
    <lineage>
        <taxon>Bacteria</taxon>
        <taxon>Pseudomonadati</taxon>
        <taxon>Pseudomonadota</taxon>
        <taxon>Gammaproteobacteria</taxon>
        <taxon>Enterobacterales</taxon>
        <taxon>Pectobacteriaceae</taxon>
        <taxon>Lonsdalea</taxon>
    </lineage>
</organism>
<name>A0A1H3XR25_9GAMM</name>
<dbReference type="Proteomes" id="UP000187280">
    <property type="component" value="Unassembled WGS sequence"/>
</dbReference>
<sequence>MGKNNKSNTAITYLQTDINLSELLIHLVTYTAPNYGLTCCHGLFIQQLIANCPSLPAQLPVTATSL</sequence>
<dbReference type="EMBL" id="FNQS01000002">
    <property type="protein sequence ID" value="SEA01680.1"/>
    <property type="molecule type" value="Genomic_DNA"/>
</dbReference>
<proteinExistence type="predicted"/>
<gene>
    <name evidence="1" type="ORF">SAMN02982996_00735</name>
</gene>
<protein>
    <submittedName>
        <fullName evidence="1">Uncharacterized protein</fullName>
    </submittedName>
</protein>
<evidence type="ECO:0000313" key="1">
    <source>
        <dbReference type="EMBL" id="SEA01680.1"/>
    </source>
</evidence>
<keyword evidence="2" id="KW-1185">Reference proteome</keyword>
<accession>A0A1H3XR25</accession>
<reference evidence="1 2" key="1">
    <citation type="submission" date="2016-10" db="EMBL/GenBank/DDBJ databases">
        <authorList>
            <person name="de Groot N.N."/>
        </authorList>
    </citation>
    <scope>NUCLEOTIDE SEQUENCE [LARGE SCALE GENOMIC DNA]</scope>
    <source>
        <strain evidence="1 2">ATCC 29281</strain>
    </source>
</reference>
<evidence type="ECO:0000313" key="2">
    <source>
        <dbReference type="Proteomes" id="UP000187280"/>
    </source>
</evidence>